<evidence type="ECO:0000256" key="2">
    <source>
        <dbReference type="ARBA" id="ARBA00023125"/>
    </source>
</evidence>
<dbReference type="Pfam" id="PF00440">
    <property type="entry name" value="TetR_N"/>
    <property type="match status" value="1"/>
</dbReference>
<gene>
    <name evidence="6" type="ORF">ACFSVL_22160</name>
</gene>
<keyword evidence="1" id="KW-0805">Transcription regulation</keyword>
<evidence type="ECO:0000313" key="6">
    <source>
        <dbReference type="EMBL" id="MFD2470107.1"/>
    </source>
</evidence>
<dbReference type="Gene3D" id="1.10.357.10">
    <property type="entry name" value="Tetracycline Repressor, domain 2"/>
    <property type="match status" value="1"/>
</dbReference>
<feature type="DNA-binding region" description="H-T-H motif" evidence="4">
    <location>
        <begin position="33"/>
        <end position="52"/>
    </location>
</feature>
<evidence type="ECO:0000256" key="4">
    <source>
        <dbReference type="PROSITE-ProRule" id="PRU00335"/>
    </source>
</evidence>
<dbReference type="SUPFAM" id="SSF48498">
    <property type="entry name" value="Tetracyclin repressor-like, C-terminal domain"/>
    <property type="match status" value="1"/>
</dbReference>
<evidence type="ECO:0000256" key="1">
    <source>
        <dbReference type="ARBA" id="ARBA00023015"/>
    </source>
</evidence>
<dbReference type="Proteomes" id="UP001597483">
    <property type="component" value="Unassembled WGS sequence"/>
</dbReference>
<evidence type="ECO:0000259" key="5">
    <source>
        <dbReference type="PROSITE" id="PS50977"/>
    </source>
</evidence>
<name>A0ABW5HAM1_9PSEU</name>
<keyword evidence="7" id="KW-1185">Reference proteome</keyword>
<dbReference type="InterPro" id="IPR036271">
    <property type="entry name" value="Tet_transcr_reg_TetR-rel_C_sf"/>
</dbReference>
<reference evidence="7" key="1">
    <citation type="journal article" date="2019" name="Int. J. Syst. Evol. Microbiol.">
        <title>The Global Catalogue of Microorganisms (GCM) 10K type strain sequencing project: providing services to taxonomists for standard genome sequencing and annotation.</title>
        <authorList>
            <consortium name="The Broad Institute Genomics Platform"/>
            <consortium name="The Broad Institute Genome Sequencing Center for Infectious Disease"/>
            <person name="Wu L."/>
            <person name="Ma J."/>
        </authorList>
    </citation>
    <scope>NUCLEOTIDE SEQUENCE [LARGE SCALE GENOMIC DNA]</scope>
    <source>
        <strain evidence="7">CGMCC 4.7641</strain>
    </source>
</reference>
<protein>
    <submittedName>
        <fullName evidence="6">TetR/AcrR family transcriptional regulator</fullName>
    </submittedName>
</protein>
<proteinExistence type="predicted"/>
<dbReference type="InterPro" id="IPR041583">
    <property type="entry name" value="TetR_C_31"/>
</dbReference>
<dbReference type="Pfam" id="PF17940">
    <property type="entry name" value="TetR_C_31"/>
    <property type="match status" value="1"/>
</dbReference>
<dbReference type="PROSITE" id="PS50977">
    <property type="entry name" value="HTH_TETR_2"/>
    <property type="match status" value="1"/>
</dbReference>
<evidence type="ECO:0000313" key="7">
    <source>
        <dbReference type="Proteomes" id="UP001597483"/>
    </source>
</evidence>
<comment type="caution">
    <text evidence="6">The sequence shown here is derived from an EMBL/GenBank/DDBJ whole genome shotgun (WGS) entry which is preliminary data.</text>
</comment>
<dbReference type="PANTHER" id="PTHR30055">
    <property type="entry name" value="HTH-TYPE TRANSCRIPTIONAL REGULATOR RUTR"/>
    <property type="match status" value="1"/>
</dbReference>
<dbReference type="PANTHER" id="PTHR30055:SF234">
    <property type="entry name" value="HTH-TYPE TRANSCRIPTIONAL REGULATOR BETI"/>
    <property type="match status" value="1"/>
</dbReference>
<dbReference type="InterPro" id="IPR050109">
    <property type="entry name" value="HTH-type_TetR-like_transc_reg"/>
</dbReference>
<feature type="domain" description="HTH tetR-type" evidence="5">
    <location>
        <begin position="10"/>
        <end position="70"/>
    </location>
</feature>
<evidence type="ECO:0000256" key="3">
    <source>
        <dbReference type="ARBA" id="ARBA00023163"/>
    </source>
</evidence>
<keyword evidence="2 4" id="KW-0238">DNA-binding</keyword>
<dbReference type="InterPro" id="IPR001647">
    <property type="entry name" value="HTH_TetR"/>
</dbReference>
<sequence length="194" mass="20655">MTSPAAARGREVRQRLLTAATELVSERGWAAVSTRVLADRAGVTPSVVHYHFPSLQALLREAVLDAMREVLESVGPALAKTQSPADLVTALFGSVEPYTGVDPLSVLFVEAYLAARRDEELRDQIGGLLLAFRAQVSRWLAERGVPEPDATTEVLVATIDGLLLHRGLAPGGDPAAVNSVLRGLVTRPQGGGMR</sequence>
<accession>A0ABW5HAM1</accession>
<dbReference type="EMBL" id="JBHUKS010000015">
    <property type="protein sequence ID" value="MFD2470107.1"/>
    <property type="molecule type" value="Genomic_DNA"/>
</dbReference>
<dbReference type="InterPro" id="IPR009057">
    <property type="entry name" value="Homeodomain-like_sf"/>
</dbReference>
<dbReference type="SUPFAM" id="SSF46689">
    <property type="entry name" value="Homeodomain-like"/>
    <property type="match status" value="1"/>
</dbReference>
<dbReference type="RefSeq" id="WP_378307049.1">
    <property type="nucleotide sequence ID" value="NZ_JBHUKS010000015.1"/>
</dbReference>
<keyword evidence="3" id="KW-0804">Transcription</keyword>
<organism evidence="6 7">
    <name type="scientific">Amycolatopsis silviterrae</name>
    <dbReference type="NCBI Taxonomy" id="1656914"/>
    <lineage>
        <taxon>Bacteria</taxon>
        <taxon>Bacillati</taxon>
        <taxon>Actinomycetota</taxon>
        <taxon>Actinomycetes</taxon>
        <taxon>Pseudonocardiales</taxon>
        <taxon>Pseudonocardiaceae</taxon>
        <taxon>Amycolatopsis</taxon>
    </lineage>
</organism>
<dbReference type="PRINTS" id="PR00455">
    <property type="entry name" value="HTHTETR"/>
</dbReference>